<reference evidence="4 5" key="1">
    <citation type="submission" date="2017-06" db="EMBL/GenBank/DDBJ databases">
        <authorList>
            <consortium name="Pathogen Informatics"/>
        </authorList>
    </citation>
    <scope>NUCLEOTIDE SEQUENCE [LARGE SCALE GENOMIC DNA]</scope>
    <source>
        <strain evidence="4 5">NCTC13039</strain>
    </source>
</reference>
<keyword evidence="1" id="KW-0119">Carbohydrate metabolism</keyword>
<dbReference type="InterPro" id="IPR029068">
    <property type="entry name" value="Glyas_Bleomycin-R_OHBP_Dase"/>
</dbReference>
<accession>A0A239VC61</accession>
<dbReference type="STRING" id="1121387.GCA_000429885_02310"/>
<evidence type="ECO:0000313" key="5">
    <source>
        <dbReference type="Proteomes" id="UP000242637"/>
    </source>
</evidence>
<keyword evidence="2" id="KW-0479">Metal-binding</keyword>
<organism evidence="4 5">
    <name type="scientific">Dermatophilus congolensis</name>
    <dbReference type="NCBI Taxonomy" id="1863"/>
    <lineage>
        <taxon>Bacteria</taxon>
        <taxon>Bacillati</taxon>
        <taxon>Actinomycetota</taxon>
        <taxon>Actinomycetes</taxon>
        <taxon>Micrococcales</taxon>
        <taxon>Dermatophilaceae</taxon>
        <taxon>Dermatophilus</taxon>
    </lineage>
</organism>
<comment type="similarity">
    <text evidence="2">Belongs to the bacterial two-domain DSD family.</text>
</comment>
<dbReference type="UniPathway" id="UPA00088"/>
<dbReference type="HAMAP" id="MF_02238">
    <property type="entry name" value="DSD"/>
    <property type="match status" value="1"/>
</dbReference>
<dbReference type="RefSeq" id="WP_028327802.1">
    <property type="nucleotide sequence ID" value="NZ_LT906453.1"/>
</dbReference>
<keyword evidence="2" id="KW-0456">Lyase</keyword>
<dbReference type="InterPro" id="IPR036237">
    <property type="entry name" value="Xyl_isomerase-like_sf"/>
</dbReference>
<feature type="binding site" evidence="2">
    <location>
        <position position="191"/>
    </location>
    <ligand>
        <name>a divalent metal cation</name>
        <dbReference type="ChEBI" id="CHEBI:60240"/>
        <note>catalytic</note>
    </ligand>
</feature>
<proteinExistence type="inferred from homology"/>
<evidence type="ECO:0000259" key="3">
    <source>
        <dbReference type="Pfam" id="PF01261"/>
    </source>
</evidence>
<dbReference type="KEGG" id="dco:SAMEA4475696_0797"/>
<comment type="cofactor">
    <cofactor evidence="2">
        <name>a divalent metal cation</name>
        <dbReference type="ChEBI" id="CHEBI:60240"/>
    </cofactor>
</comment>
<dbReference type="GO" id="GO:0046565">
    <property type="term" value="F:3-dehydroshikimate dehydratase activity"/>
    <property type="evidence" value="ECO:0007669"/>
    <property type="project" value="UniProtKB-UniRule"/>
</dbReference>
<keyword evidence="4" id="KW-0670">Pyruvate</keyword>
<comment type="pathway">
    <text evidence="2">Aromatic compound metabolism; 3,4-dihydroxybenzoate biosynthesis.</text>
</comment>
<dbReference type="Pfam" id="PF01261">
    <property type="entry name" value="AP_endonuc_2"/>
    <property type="match status" value="1"/>
</dbReference>
<feature type="binding site" evidence="2">
    <location>
        <position position="165"/>
    </location>
    <ligand>
        <name>a divalent metal cation</name>
        <dbReference type="ChEBI" id="CHEBI:60240"/>
        <note>catalytic</note>
    </ligand>
</feature>
<dbReference type="Gene3D" id="3.20.20.150">
    <property type="entry name" value="Divalent-metal-dependent TIM barrel enzymes"/>
    <property type="match status" value="1"/>
</dbReference>
<keyword evidence="4" id="KW-0560">Oxidoreductase</keyword>
<evidence type="ECO:0000256" key="1">
    <source>
        <dbReference type="ARBA" id="ARBA00023277"/>
    </source>
</evidence>
<dbReference type="Gene3D" id="3.10.180.10">
    <property type="entry name" value="2,3-Dihydroxybiphenyl 1,2-Dioxygenase, domain 1"/>
    <property type="match status" value="2"/>
</dbReference>
<evidence type="ECO:0000313" key="4">
    <source>
        <dbReference type="EMBL" id="SNV19737.1"/>
    </source>
</evidence>
<dbReference type="GO" id="GO:0051213">
    <property type="term" value="F:dioxygenase activity"/>
    <property type="evidence" value="ECO:0007669"/>
    <property type="project" value="UniProtKB-KW"/>
</dbReference>
<dbReference type="PANTHER" id="PTHR12110:SF21">
    <property type="entry name" value="XYLOSE ISOMERASE-LIKE TIM BARREL DOMAIN-CONTAINING PROTEIN"/>
    <property type="match status" value="1"/>
</dbReference>
<dbReference type="GeneID" id="63459056"/>
<keyword evidence="4" id="KW-0223">Dioxygenase</keyword>
<comment type="caution">
    <text evidence="2">Lacks conserved residue(s) required for the propagation of feature annotation.</text>
</comment>
<dbReference type="EMBL" id="LT906453">
    <property type="protein sequence ID" value="SNV19737.1"/>
    <property type="molecule type" value="Genomic_DNA"/>
</dbReference>
<dbReference type="EC" id="4.2.1.118" evidence="2"/>
<evidence type="ECO:0000256" key="2">
    <source>
        <dbReference type="HAMAP-Rule" id="MF_02238"/>
    </source>
</evidence>
<dbReference type="GO" id="GO:0046279">
    <property type="term" value="P:3,4-dihydroxybenzoate biosynthetic process"/>
    <property type="evidence" value="ECO:0007669"/>
    <property type="project" value="UniProtKB-UniRule"/>
</dbReference>
<comment type="function">
    <text evidence="2">Catalyzes the conversion of 3-dehydroshikimate to protocatechuate (3,4-dihydroxybenzoate), a common intermediate of quinate and shikimate degradation pathways.</text>
</comment>
<gene>
    <name evidence="4" type="primary">lly</name>
    <name evidence="4" type="ORF">SAMEA4475696_00797</name>
</gene>
<dbReference type="OrthoDB" id="3248123at2"/>
<name>A0A239VC61_9MICO</name>
<dbReference type="PANTHER" id="PTHR12110">
    <property type="entry name" value="HYDROXYPYRUVATE ISOMERASE"/>
    <property type="match status" value="1"/>
</dbReference>
<dbReference type="GO" id="GO:0046872">
    <property type="term" value="F:metal ion binding"/>
    <property type="evidence" value="ECO:0007669"/>
    <property type="project" value="UniProtKB-UniRule"/>
</dbReference>
<dbReference type="SUPFAM" id="SSF51658">
    <property type="entry name" value="Xylose isomerase-like"/>
    <property type="match status" value="1"/>
</dbReference>
<dbReference type="SUPFAM" id="SSF54593">
    <property type="entry name" value="Glyoxalase/Bleomycin resistance protein/Dihydroxybiphenyl dioxygenase"/>
    <property type="match status" value="1"/>
</dbReference>
<feature type="domain" description="Xylose isomerase-like TIM barrel" evidence="3">
    <location>
        <begin position="19"/>
        <end position="260"/>
    </location>
</feature>
<feature type="binding site" evidence="2">
    <location>
        <position position="239"/>
    </location>
    <ligand>
        <name>a divalent metal cation</name>
        <dbReference type="ChEBI" id="CHEBI:60240"/>
        <note>catalytic</note>
    </ligand>
</feature>
<dbReference type="InterPro" id="IPR013022">
    <property type="entry name" value="Xyl_isomerase-like_TIM-brl"/>
</dbReference>
<comment type="catalytic activity">
    <reaction evidence="2">
        <text>3-dehydroshikimate = 3,4-dihydroxybenzoate + H2O</text>
        <dbReference type="Rhea" id="RHEA:24848"/>
        <dbReference type="ChEBI" id="CHEBI:15377"/>
        <dbReference type="ChEBI" id="CHEBI:16630"/>
        <dbReference type="ChEBI" id="CHEBI:36241"/>
        <dbReference type="EC" id="4.2.1.118"/>
    </reaction>
</comment>
<dbReference type="InterPro" id="IPR050312">
    <property type="entry name" value="IolE/XylAMocC-like"/>
</dbReference>
<feature type="binding site" evidence="2">
    <location>
        <position position="134"/>
    </location>
    <ligand>
        <name>a divalent metal cation</name>
        <dbReference type="ChEBI" id="CHEBI:60240"/>
        <note>catalytic</note>
    </ligand>
</feature>
<dbReference type="InterPro" id="IPR043700">
    <property type="entry name" value="DSD"/>
</dbReference>
<dbReference type="Proteomes" id="UP000242637">
    <property type="component" value="Chromosome 1"/>
</dbReference>
<keyword evidence="5" id="KW-1185">Reference proteome</keyword>
<dbReference type="AlphaFoldDB" id="A0A239VC61"/>
<protein>
    <recommendedName>
        <fullName evidence="2">3-dehydroshikimate dehydratase</fullName>
        <shortName evidence="2">DSD</shortName>
        <ecNumber evidence="2">4.2.1.118</ecNumber>
    </recommendedName>
</protein>
<sequence>MRKAIATISIAGTLTQKLSAIAAAGYDGIELFDNDLIASPLTPTEIAQRCSGLGLTIEIFQPLRDIEGWHPDHFPAVLHRLRHKFTTMQRLGVHLALACSNALPTAIDNPDLRAHQLHHVGNLAADHGITIAYEALAWGTHINRIGHAWKTVTDTDHPAITLAIDTFHILSRGDTPTALTNIPANRIGYMQIADAPHLDMNVLTWSRHHRCYPGQGDLNLVELVGTVIDLGYRGPLSLEIFSDIVRDANPRMNALDGMRSLLILEEQLRHRRNHQTTAGHPTPTIDLFDPPPPPERVNPAFIEIAISTTDNDDLNPTTSITSLLKALGFHHASTHTTRPVQWWSNGNAHICLTTLPTPTPPATRPYISAIALEVDHVRDVATRATALLWPPVTHRRGRYDSALPGIDAPGGLHVFLTGPENADDDWRNGYPTPTPPSHQATLTGIDHIGTTTPPTLHPAEQSFYQSVFNLQPGPTSEFIRPIGRRLSRPYRPTHGDLRIILANGHTHSTIDQIAFNCADITTTITTARNNGIRFLPIPANYYDDLQARYNLDTTTINHLRHHNLYYDQDNNGGTLLHTYITTPGNNFIIELLQRNNGYNGYGEPNTHIRLAAQTHHQP</sequence>